<name>A0A358HUD0_9PROT</name>
<evidence type="ECO:0000256" key="1">
    <source>
        <dbReference type="HAMAP-Rule" id="MF_02232"/>
    </source>
</evidence>
<evidence type="ECO:0000313" key="2">
    <source>
        <dbReference type="EMBL" id="HBU98761.1"/>
    </source>
</evidence>
<evidence type="ECO:0000313" key="3">
    <source>
        <dbReference type="EMBL" id="HCW66588.1"/>
    </source>
</evidence>
<dbReference type="RefSeq" id="WP_276653582.1">
    <property type="nucleotide sequence ID" value="NZ_DOOG01000106.1"/>
</dbReference>
<keyword evidence="1" id="KW-0831">Ubiquinone biosynthesis</keyword>
<feature type="binding site" evidence="1">
    <location>
        <position position="193"/>
    </location>
    <ligand>
        <name>[4Fe-4S] cluster</name>
        <dbReference type="ChEBI" id="CHEBI:49883"/>
    </ligand>
</feature>
<feature type="binding site" evidence="1">
    <location>
        <position position="232"/>
    </location>
    <ligand>
        <name>[4Fe-4S] cluster</name>
        <dbReference type="ChEBI" id="CHEBI:49883"/>
    </ligand>
</feature>
<dbReference type="EMBL" id="DPOP01000050">
    <property type="protein sequence ID" value="HCW66588.1"/>
    <property type="molecule type" value="Genomic_DNA"/>
</dbReference>
<dbReference type="InterPro" id="IPR043692">
    <property type="entry name" value="UbiU"/>
</dbReference>
<dbReference type="HAMAP" id="MF_02232">
    <property type="entry name" value="UbiU"/>
    <property type="match status" value="1"/>
</dbReference>
<keyword evidence="1" id="KW-0408">Iron</keyword>
<protein>
    <recommendedName>
        <fullName evidence="1">Ubiquinone biosynthesis protein UbiU</fullName>
    </recommendedName>
</protein>
<dbReference type="GO" id="GO:0006744">
    <property type="term" value="P:ubiquinone biosynthetic process"/>
    <property type="evidence" value="ECO:0007669"/>
    <property type="project" value="UniProtKB-UniRule"/>
</dbReference>
<accession>A0A358HUD0</accession>
<keyword evidence="2" id="KW-0378">Hydrolase</keyword>
<dbReference type="GO" id="GO:0008233">
    <property type="term" value="F:peptidase activity"/>
    <property type="evidence" value="ECO:0007669"/>
    <property type="project" value="UniProtKB-KW"/>
</dbReference>
<dbReference type="PANTHER" id="PTHR30217">
    <property type="entry name" value="PEPTIDASE U32 FAMILY"/>
    <property type="match status" value="1"/>
</dbReference>
<dbReference type="STRING" id="168935.AUP42_08665"/>
<feature type="binding site" evidence="1">
    <location>
        <position position="176"/>
    </location>
    <ligand>
        <name>[4Fe-4S] cluster</name>
        <dbReference type="ChEBI" id="CHEBI:49883"/>
    </ligand>
</feature>
<comment type="subunit">
    <text evidence="1">Forms a heterodimer with UbiV.</text>
</comment>
<evidence type="ECO:0000313" key="5">
    <source>
        <dbReference type="Proteomes" id="UP000264753"/>
    </source>
</evidence>
<dbReference type="InterPro" id="IPR051454">
    <property type="entry name" value="RNA/ubiquinone_mod_enzymes"/>
</dbReference>
<dbReference type="GO" id="GO:0006508">
    <property type="term" value="P:proteolysis"/>
    <property type="evidence" value="ECO:0007669"/>
    <property type="project" value="UniProtKB-KW"/>
</dbReference>
<comment type="caution">
    <text evidence="2">The sequence shown here is derived from an EMBL/GenBank/DDBJ whole genome shotgun (WGS) entry which is preliminary data.</text>
</comment>
<proteinExistence type="inferred from homology"/>
<dbReference type="UniPathway" id="UPA00232"/>
<dbReference type="InterPro" id="IPR001539">
    <property type="entry name" value="Peptidase_U32"/>
</dbReference>
<dbReference type="GO" id="GO:0046872">
    <property type="term" value="F:metal ion binding"/>
    <property type="evidence" value="ECO:0007669"/>
    <property type="project" value="UniProtKB-KW"/>
</dbReference>
<evidence type="ECO:0000313" key="4">
    <source>
        <dbReference type="Proteomes" id="UP000264179"/>
    </source>
</evidence>
<dbReference type="GO" id="GO:0051539">
    <property type="term" value="F:4 iron, 4 sulfur cluster binding"/>
    <property type="evidence" value="ECO:0007669"/>
    <property type="project" value="UniProtKB-UniRule"/>
</dbReference>
<reference evidence="4 5" key="1">
    <citation type="journal article" date="2018" name="Nat. Biotechnol.">
        <title>A standardized bacterial taxonomy based on genome phylogeny substantially revises the tree of life.</title>
        <authorList>
            <person name="Parks D.H."/>
            <person name="Chuvochina M."/>
            <person name="Waite D.W."/>
            <person name="Rinke C."/>
            <person name="Skarshewski A."/>
            <person name="Chaumeil P.A."/>
            <person name="Hugenholtz P."/>
        </authorList>
    </citation>
    <scope>NUCLEOTIDE SEQUENCE [LARGE SCALE GENOMIC DNA]</scope>
    <source>
        <strain evidence="2">UBA8707</strain>
        <strain evidence="3">UBA9881</strain>
    </source>
</reference>
<dbReference type="Pfam" id="PF01136">
    <property type="entry name" value="Peptidase_U32"/>
    <property type="match status" value="1"/>
</dbReference>
<feature type="binding site" evidence="1">
    <location>
        <position position="169"/>
    </location>
    <ligand>
        <name>[4Fe-4S] cluster</name>
        <dbReference type="ChEBI" id="CHEBI:49883"/>
    </ligand>
</feature>
<dbReference type="EMBL" id="DOOG01000106">
    <property type="protein sequence ID" value="HBU98761.1"/>
    <property type="molecule type" value="Genomic_DNA"/>
</dbReference>
<comment type="function">
    <text evidence="1">Required for O(2)-independent ubiquinone (coenzyme Q) biosynthesis. Together with UbiV, is essential for the C6-hydroxylation reaction in the oxygen-independent ubiquinone biosynthesis pathway.</text>
</comment>
<dbReference type="PANTHER" id="PTHR30217:SF3">
    <property type="entry name" value="UBIQUINONE BIOSYNTHESIS PROTEIN UBIU"/>
    <property type="match status" value="1"/>
</dbReference>
<organism evidence="2 5">
    <name type="scientific">Thalassospira lucentensis</name>
    <dbReference type="NCBI Taxonomy" id="168935"/>
    <lineage>
        <taxon>Bacteria</taxon>
        <taxon>Pseudomonadati</taxon>
        <taxon>Pseudomonadota</taxon>
        <taxon>Alphaproteobacteria</taxon>
        <taxon>Rhodospirillales</taxon>
        <taxon>Thalassospiraceae</taxon>
        <taxon>Thalassospira</taxon>
    </lineage>
</organism>
<gene>
    <name evidence="1" type="primary">ubiU</name>
    <name evidence="2" type="ORF">DEF21_12755</name>
    <name evidence="3" type="ORF">DHR80_05105</name>
</gene>
<comment type="similarity">
    <text evidence="1">Belongs to the peptidase U32 family. UbiU subfamily.</text>
</comment>
<comment type="cofactor">
    <cofactor evidence="1">
        <name>[4Fe-4S] cluster</name>
        <dbReference type="ChEBI" id="CHEBI:49883"/>
    </cofactor>
</comment>
<dbReference type="AlphaFoldDB" id="A0A358HUD0"/>
<keyword evidence="1" id="KW-0479">Metal-binding</keyword>
<dbReference type="Proteomes" id="UP000264179">
    <property type="component" value="Unassembled WGS sequence"/>
</dbReference>
<dbReference type="Proteomes" id="UP000264753">
    <property type="component" value="Unassembled WGS sequence"/>
</dbReference>
<keyword evidence="1" id="KW-0411">Iron-sulfur</keyword>
<sequence length="325" mass="35756">MELVCPAGTPASLHAAVKAGADVVYCGFRDATNARNFPGLNFSRAELRDAVEHAHKHGVHVYLACNTYPQAGAEDIWQKAIDDAMAIGVDAIILADIGLLRYARDHHPDARLHLSVQASASNEEAIRFYHQEFGVRRVVLPRVLSLEEIRILNQRIAVETEVFAFGGMCVMAEGRCSLSSYVTGESPNMNGVCSPAAHVHYEERGDRTVSRLGDFTINIYDSDEKVGYPTLCKGRFRAMDKTGYLFEEPTSLDVTAMLPELADAGVSALKIEGRQRGKAYISQVVSTFRASLDRIAMGQLEARSNLRMLSEGQSDTTGAYRRGWQ</sequence>
<keyword evidence="2" id="KW-0645">Protease</keyword>
<comment type="pathway">
    <text evidence="1">Cofactor biosynthesis; ubiquinone biosynthesis.</text>
</comment>
<keyword evidence="1" id="KW-0004">4Fe-4S</keyword>